<evidence type="ECO:0000313" key="9">
    <source>
        <dbReference type="EMBL" id="GAA6503163.1"/>
    </source>
</evidence>
<comment type="caution">
    <text evidence="9">The sequence shown here is derived from an EMBL/GenBank/DDBJ whole genome shotgun (WGS) entry which is preliminary data.</text>
</comment>
<evidence type="ECO:0000256" key="5">
    <source>
        <dbReference type="ARBA" id="ARBA00023136"/>
    </source>
</evidence>
<proteinExistence type="inferred from homology"/>
<feature type="transmembrane region" description="Helical" evidence="7">
    <location>
        <begin position="459"/>
        <end position="479"/>
    </location>
</feature>
<dbReference type="PANTHER" id="PTHR30509">
    <property type="entry name" value="P-HYDROXYBENZOIC ACID EFFLUX PUMP SUBUNIT-RELATED"/>
    <property type="match status" value="1"/>
</dbReference>
<name>A0ABQ0C2Z4_9FIRM</name>
<keyword evidence="3 7" id="KW-0812">Transmembrane</keyword>
<dbReference type="InterPro" id="IPR049453">
    <property type="entry name" value="Memb_transporter_dom"/>
</dbReference>
<dbReference type="Proteomes" id="UP001600941">
    <property type="component" value="Unassembled WGS sequence"/>
</dbReference>
<dbReference type="PANTHER" id="PTHR30509:SF9">
    <property type="entry name" value="MULTIDRUG RESISTANCE PROTEIN MDTO"/>
    <property type="match status" value="1"/>
</dbReference>
<keyword evidence="2" id="KW-1003">Cell membrane</keyword>
<keyword evidence="5 7" id="KW-0472">Membrane</keyword>
<evidence type="ECO:0000259" key="8">
    <source>
        <dbReference type="Pfam" id="PF13515"/>
    </source>
</evidence>
<feature type="transmembrane region" description="Helical" evidence="7">
    <location>
        <begin position="387"/>
        <end position="408"/>
    </location>
</feature>
<feature type="transmembrane region" description="Helical" evidence="7">
    <location>
        <begin position="64"/>
        <end position="82"/>
    </location>
</feature>
<gene>
    <name evidence="9" type="ORF">K340107D12_59790</name>
</gene>
<feature type="transmembrane region" description="Helical" evidence="7">
    <location>
        <begin position="20"/>
        <end position="52"/>
    </location>
</feature>
<comment type="similarity">
    <text evidence="6">Belongs to the YccS/YhfK family.</text>
</comment>
<accession>A0ABQ0C2Z4</accession>
<sequence length="641" mass="73987">MFVKSKKYLKRFGSDLWNALPVILFFLVLFYCVIFLFGTSYLLLVSVCTTIFKVNYQKRFTLKGILIIIAEQLLMCVLAFLATRNLPLCIILNAMVPFILVVLRTTRFNQKGYFVNAMGFVFLQLRPVSFAGFGKQILVYAILLIFLAAALGIVTVLKGKHREYLAVREGFGIAAKRFRSLASGERIKDISLQMASVQNSFHAGAAASQHPDTNGSIPYIFALLFQRTAYFILDYLQLEEKFSNADVRLFGKMADYMEEIKISLNSKDNEALIQRAGELSNETDDVSERLQTYMGNFLHLLVMALTLITSKEQKTVHYTANWKRFWKEKKARLRPEQFEMRFALRLSLVLSLSFLICRLLDISHSYWLPLNAFLLVQPMYEESTRRLKNRVIGTFLGSTFVFFVLMNLNGMTAHFILAAVMVSFMYSFVPGSILQVFFSTGFALTLTTLSLNSTTAVELRLIYVITAVVFVLLANRFCFPTSLYGQFRFNLREVIHMEYSYLDFLNIGSLRPIDYEIMSDALAQFNLTYGQAMEYLTKNPSAEMECYRSLLNTLWRMVSEIEQMVFYVTTENTGPKEREMVQKFVRQMKDALKPHSTWKTEIEVKGCNPYLERLMTKYIVNVEKMQEMYNRFPDLEGLFAK</sequence>
<dbReference type="Pfam" id="PF13515">
    <property type="entry name" value="FUSC_2"/>
    <property type="match status" value="1"/>
</dbReference>
<evidence type="ECO:0000256" key="6">
    <source>
        <dbReference type="ARBA" id="ARBA00043993"/>
    </source>
</evidence>
<comment type="subcellular location">
    <subcellularLocation>
        <location evidence="1">Cell membrane</location>
        <topology evidence="1">Multi-pass membrane protein</topology>
    </subcellularLocation>
</comment>
<dbReference type="EMBL" id="BAABZQ010000001">
    <property type="protein sequence ID" value="GAA6503163.1"/>
    <property type="molecule type" value="Genomic_DNA"/>
</dbReference>
<evidence type="ECO:0000256" key="2">
    <source>
        <dbReference type="ARBA" id="ARBA00022475"/>
    </source>
</evidence>
<reference evidence="9 10" key="1">
    <citation type="submission" date="2024-04" db="EMBL/GenBank/DDBJ databases">
        <title>Defined microbial consortia suppress multidrug-resistant proinflammatory Enterobacteriaceae via ecological control.</title>
        <authorList>
            <person name="Furuichi M."/>
            <person name="Kawaguchi T."/>
            <person name="Pust M."/>
            <person name="Yasuma K."/>
            <person name="Plichta D."/>
            <person name="Hasegawa N."/>
            <person name="Ohya T."/>
            <person name="Bhattarai S."/>
            <person name="Sasajima S."/>
            <person name="Aoto Y."/>
            <person name="Tuganbaev T."/>
            <person name="Yaginuma M."/>
            <person name="Ueda M."/>
            <person name="Okahashi N."/>
            <person name="Amafuji K."/>
            <person name="Kiridooshi Y."/>
            <person name="Sugita K."/>
            <person name="Strazar M."/>
            <person name="Skelly A."/>
            <person name="Suda W."/>
            <person name="Hattori M."/>
            <person name="Nakamoto N."/>
            <person name="Caballero S."/>
            <person name="Norman J."/>
            <person name="Olle B."/>
            <person name="Tanoue T."/>
            <person name="Arita M."/>
            <person name="Bucci V."/>
            <person name="Atarashi K."/>
            <person name="Xavier R."/>
            <person name="Honda K."/>
        </authorList>
    </citation>
    <scope>NUCLEOTIDE SEQUENCE [LARGE SCALE GENOMIC DNA]</scope>
    <source>
        <strain evidence="10">k34-0107-D12</strain>
    </source>
</reference>
<keyword evidence="10" id="KW-1185">Reference proteome</keyword>
<keyword evidence="4 7" id="KW-1133">Transmembrane helix</keyword>
<dbReference type="RefSeq" id="WP_118593841.1">
    <property type="nucleotide sequence ID" value="NZ_AP031413.1"/>
</dbReference>
<feature type="transmembrane region" description="Helical" evidence="7">
    <location>
        <begin position="113"/>
        <end position="131"/>
    </location>
</feature>
<evidence type="ECO:0000256" key="7">
    <source>
        <dbReference type="SAM" id="Phobius"/>
    </source>
</evidence>
<feature type="domain" description="Integral membrane bound transporter" evidence="8">
    <location>
        <begin position="352"/>
        <end position="473"/>
    </location>
</feature>
<organism evidence="9 10">
    <name type="scientific">Blautia parvula</name>
    <dbReference type="NCBI Taxonomy" id="2877527"/>
    <lineage>
        <taxon>Bacteria</taxon>
        <taxon>Bacillati</taxon>
        <taxon>Bacillota</taxon>
        <taxon>Clostridia</taxon>
        <taxon>Lachnospirales</taxon>
        <taxon>Lachnospiraceae</taxon>
        <taxon>Blautia</taxon>
    </lineage>
</organism>
<feature type="transmembrane region" description="Helical" evidence="7">
    <location>
        <begin position="137"/>
        <end position="157"/>
    </location>
</feature>
<evidence type="ECO:0000256" key="1">
    <source>
        <dbReference type="ARBA" id="ARBA00004651"/>
    </source>
</evidence>
<evidence type="ECO:0000256" key="4">
    <source>
        <dbReference type="ARBA" id="ARBA00022989"/>
    </source>
</evidence>
<evidence type="ECO:0000256" key="3">
    <source>
        <dbReference type="ARBA" id="ARBA00022692"/>
    </source>
</evidence>
<evidence type="ECO:0000313" key="10">
    <source>
        <dbReference type="Proteomes" id="UP001600941"/>
    </source>
</evidence>
<feature type="transmembrane region" description="Helical" evidence="7">
    <location>
        <begin position="88"/>
        <end position="106"/>
    </location>
</feature>
<protein>
    <submittedName>
        <fullName evidence="9">FUSC family protein</fullName>
    </submittedName>
</protein>